<dbReference type="EMBL" id="BSXS01005815">
    <property type="protein sequence ID" value="GME84828.1"/>
    <property type="molecule type" value="Genomic_DNA"/>
</dbReference>
<name>A0ACB5TAT6_AMBMO</name>
<sequence>MVRRNGNPKLIALGDLIAKVKQSPYNWIHVHRDTWCLNVSESRYFKVQHIAKKNVVELGSVTVISYYDKGEKHPIKYPRFTSMFKSRDIDQIFKSFDEYLKENPNTMSEIMKQHRKFKGDATDPQLRFLKKVFAKTVSKSSNKLNKEGIMKEIDVHLNGLTKKQASDIIFSYTVSRSSAIQVYILEHFLNKKEKRKSLLD</sequence>
<proteinExistence type="predicted"/>
<dbReference type="Proteomes" id="UP001165064">
    <property type="component" value="Unassembled WGS sequence"/>
</dbReference>
<evidence type="ECO:0000313" key="1">
    <source>
        <dbReference type="EMBL" id="GME84828.1"/>
    </source>
</evidence>
<protein>
    <submittedName>
        <fullName evidence="1">Unnamed protein product</fullName>
    </submittedName>
</protein>
<reference evidence="1" key="1">
    <citation type="submission" date="2023-04" db="EMBL/GenBank/DDBJ databases">
        <title>Ambrosiozyma monospora NBRC 10751.</title>
        <authorList>
            <person name="Ichikawa N."/>
            <person name="Sato H."/>
            <person name="Tonouchi N."/>
        </authorList>
    </citation>
    <scope>NUCLEOTIDE SEQUENCE</scope>
    <source>
        <strain evidence="1">NBRC 10751</strain>
    </source>
</reference>
<evidence type="ECO:0000313" key="2">
    <source>
        <dbReference type="Proteomes" id="UP001165064"/>
    </source>
</evidence>
<comment type="caution">
    <text evidence="1">The sequence shown here is derived from an EMBL/GenBank/DDBJ whole genome shotgun (WGS) entry which is preliminary data.</text>
</comment>
<gene>
    <name evidence="1" type="ORF">Amon02_000713100</name>
</gene>
<organism evidence="1 2">
    <name type="scientific">Ambrosiozyma monospora</name>
    <name type="common">Yeast</name>
    <name type="synonym">Endomycopsis monosporus</name>
    <dbReference type="NCBI Taxonomy" id="43982"/>
    <lineage>
        <taxon>Eukaryota</taxon>
        <taxon>Fungi</taxon>
        <taxon>Dikarya</taxon>
        <taxon>Ascomycota</taxon>
        <taxon>Saccharomycotina</taxon>
        <taxon>Pichiomycetes</taxon>
        <taxon>Pichiales</taxon>
        <taxon>Pichiaceae</taxon>
        <taxon>Ambrosiozyma</taxon>
    </lineage>
</organism>
<accession>A0ACB5TAT6</accession>
<keyword evidence="2" id="KW-1185">Reference proteome</keyword>